<dbReference type="InterPro" id="IPR007412">
    <property type="entry name" value="FlgM"/>
</dbReference>
<comment type="caution">
    <text evidence="11">The sequence shown here is derived from an EMBL/GenBank/DDBJ whole genome shotgun (WGS) entry which is preliminary data.</text>
</comment>
<dbReference type="RefSeq" id="WP_169159809.1">
    <property type="nucleotide sequence ID" value="NZ_JABBFW010000004.1"/>
</dbReference>
<dbReference type="GO" id="GO:0045892">
    <property type="term" value="P:negative regulation of DNA-templated transcription"/>
    <property type="evidence" value="ECO:0007669"/>
    <property type="project" value="InterPro"/>
</dbReference>
<evidence type="ECO:0000259" key="10">
    <source>
        <dbReference type="Pfam" id="PF04316"/>
    </source>
</evidence>
<accession>A0A848FA88</accession>
<keyword evidence="12" id="KW-1185">Reference proteome</keyword>
<proteinExistence type="inferred from homology"/>
<dbReference type="Proteomes" id="UP000574067">
    <property type="component" value="Unassembled WGS sequence"/>
</dbReference>
<feature type="compositionally biased region" description="Polar residues" evidence="9">
    <location>
        <begin position="27"/>
        <end position="40"/>
    </location>
</feature>
<evidence type="ECO:0000313" key="12">
    <source>
        <dbReference type="Proteomes" id="UP000574067"/>
    </source>
</evidence>
<keyword evidence="4" id="KW-1005">Bacterial flagellum biogenesis</keyword>
<organism evidence="11 12">
    <name type="scientific">Azohydromonas caseinilytica</name>
    <dbReference type="NCBI Taxonomy" id="2728836"/>
    <lineage>
        <taxon>Bacteria</taxon>
        <taxon>Pseudomonadati</taxon>
        <taxon>Pseudomonadota</taxon>
        <taxon>Betaproteobacteria</taxon>
        <taxon>Burkholderiales</taxon>
        <taxon>Sphaerotilaceae</taxon>
        <taxon>Azohydromonas</taxon>
    </lineage>
</organism>
<keyword evidence="5" id="KW-0805">Transcription regulation</keyword>
<keyword evidence="11" id="KW-0969">Cilium</keyword>
<dbReference type="GO" id="GO:0044781">
    <property type="term" value="P:bacterial-type flagellum organization"/>
    <property type="evidence" value="ECO:0007669"/>
    <property type="project" value="UniProtKB-KW"/>
</dbReference>
<dbReference type="SUPFAM" id="SSF101498">
    <property type="entry name" value="Anti-sigma factor FlgM"/>
    <property type="match status" value="1"/>
</dbReference>
<evidence type="ECO:0000256" key="1">
    <source>
        <dbReference type="ARBA" id="ARBA00005322"/>
    </source>
</evidence>
<evidence type="ECO:0000256" key="3">
    <source>
        <dbReference type="ARBA" id="ARBA00022491"/>
    </source>
</evidence>
<name>A0A848FA88_9BURK</name>
<dbReference type="Pfam" id="PF04316">
    <property type="entry name" value="FlgM"/>
    <property type="match status" value="1"/>
</dbReference>
<evidence type="ECO:0000256" key="5">
    <source>
        <dbReference type="ARBA" id="ARBA00023015"/>
    </source>
</evidence>
<keyword evidence="3" id="KW-0678">Repressor</keyword>
<evidence type="ECO:0000256" key="7">
    <source>
        <dbReference type="ARBA" id="ARBA00024739"/>
    </source>
</evidence>
<feature type="compositionally biased region" description="Polar residues" evidence="9">
    <location>
        <begin position="7"/>
        <end position="16"/>
    </location>
</feature>
<evidence type="ECO:0000313" key="11">
    <source>
        <dbReference type="EMBL" id="NML14901.1"/>
    </source>
</evidence>
<reference evidence="11 12" key="1">
    <citation type="submission" date="2020-04" db="EMBL/GenBank/DDBJ databases">
        <title>Azohydromonas sp. isolated from soil.</title>
        <authorList>
            <person name="Dahal R.H."/>
        </authorList>
    </citation>
    <scope>NUCLEOTIDE SEQUENCE [LARGE SCALE GENOMIC DNA]</scope>
    <source>
        <strain evidence="11 12">G-1-1-14</strain>
    </source>
</reference>
<feature type="region of interest" description="Disordered" evidence="9">
    <location>
        <begin position="1"/>
        <end position="40"/>
    </location>
</feature>
<dbReference type="InterPro" id="IPR035890">
    <property type="entry name" value="Anti-sigma-28_factor_FlgM_sf"/>
</dbReference>
<evidence type="ECO:0000256" key="4">
    <source>
        <dbReference type="ARBA" id="ARBA00022795"/>
    </source>
</evidence>
<comment type="similarity">
    <text evidence="1">Belongs to the FlgM family.</text>
</comment>
<dbReference type="EMBL" id="JABBFW010000004">
    <property type="protein sequence ID" value="NML14901.1"/>
    <property type="molecule type" value="Genomic_DNA"/>
</dbReference>
<dbReference type="NCBIfam" id="TIGR03824">
    <property type="entry name" value="FlgM_jcvi"/>
    <property type="match status" value="1"/>
</dbReference>
<evidence type="ECO:0000256" key="6">
    <source>
        <dbReference type="ARBA" id="ARBA00023163"/>
    </source>
</evidence>
<evidence type="ECO:0000256" key="2">
    <source>
        <dbReference type="ARBA" id="ARBA00017823"/>
    </source>
</evidence>
<keyword evidence="6" id="KW-0804">Transcription</keyword>
<comment type="function">
    <text evidence="7">Responsible for the coupling of flagellin expression to flagellar assembly by preventing expression of the flagellin genes when a component of the middle class of proteins is defective. It negatively regulates flagellar genes by inhibiting the activity of FliA by directly binding to FliA.</text>
</comment>
<evidence type="ECO:0000256" key="8">
    <source>
        <dbReference type="ARBA" id="ARBA00030117"/>
    </source>
</evidence>
<protein>
    <recommendedName>
        <fullName evidence="2">Negative regulator of flagellin synthesis</fullName>
    </recommendedName>
    <alternativeName>
        <fullName evidence="8">Anti-sigma-28 factor</fullName>
    </alternativeName>
</protein>
<evidence type="ECO:0000256" key="9">
    <source>
        <dbReference type="SAM" id="MobiDB-lite"/>
    </source>
</evidence>
<dbReference type="AlphaFoldDB" id="A0A848FA88"/>
<feature type="domain" description="Anti-sigma-28 factor FlgM C-terminal" evidence="10">
    <location>
        <begin position="39"/>
        <end position="87"/>
    </location>
</feature>
<sequence length="98" mass="10201">MKIGPFANSSARSVTTGERPAARPTSAAKSSDPTSGSTQVALSESAASLLDVADTSFDAEKVERIAQAIRDGSFRINAGAIADKLLDNAQELLVRSQH</sequence>
<dbReference type="InterPro" id="IPR031316">
    <property type="entry name" value="FlgM_C"/>
</dbReference>
<gene>
    <name evidence="11" type="primary">flgM</name>
    <name evidence="11" type="ORF">HHL10_07920</name>
</gene>
<keyword evidence="11" id="KW-0966">Cell projection</keyword>
<keyword evidence="11" id="KW-0282">Flagellum</keyword>